<organism evidence="2 3">
    <name type="scientific">Arcicella gelida</name>
    <dbReference type="NCBI Taxonomy" id="2984195"/>
    <lineage>
        <taxon>Bacteria</taxon>
        <taxon>Pseudomonadati</taxon>
        <taxon>Bacteroidota</taxon>
        <taxon>Cytophagia</taxon>
        <taxon>Cytophagales</taxon>
        <taxon>Flectobacillaceae</taxon>
        <taxon>Arcicella</taxon>
    </lineage>
</organism>
<evidence type="ECO:0000313" key="3">
    <source>
        <dbReference type="Proteomes" id="UP001303899"/>
    </source>
</evidence>
<evidence type="ECO:0000313" key="2">
    <source>
        <dbReference type="EMBL" id="MEA5401916.1"/>
    </source>
</evidence>
<sequence>MKKFSFLLMAILAFALIFSSCQKNELDALTKPEDNSNPNTNVPSDSVFAVSINVKMEVGSIVYDNTSTNITVISWDKNNVAHEKEISINASNNKVYLVKTHQKFQFKFQKWGITEQLTFTKEQIKEGDVINFGGKSNQKQLSAEESFMEAGGVTRPYSKVNYLYNENGLVKQIDYFQAENSTNILKFSFKMVYSYEAGLLNKVEYFDAENKSFGTSILTYNANGKVATIKETKYGQTVNATFKYAIINDVENIIAEYSFDNGNKMDYTIKYKNGNIIEDIATGTSGEESGKYEYDSNINPYAQMNLYSLFLTNLSKNNNIKQDKVFSGSIPSNIAYKFEYKYDANGYPTEFEKSFRTYTNNTHLFKIKTLYKY</sequence>
<comment type="caution">
    <text evidence="2">The sequence shown here is derived from an EMBL/GenBank/DDBJ whole genome shotgun (WGS) entry which is preliminary data.</text>
</comment>
<gene>
    <name evidence="2" type="ORF">VB776_03240</name>
</gene>
<keyword evidence="3" id="KW-1185">Reference proteome</keyword>
<dbReference type="Gene3D" id="2.40.128.720">
    <property type="match status" value="1"/>
</dbReference>
<dbReference type="EMBL" id="JAYGIL010000003">
    <property type="protein sequence ID" value="MEA5401916.1"/>
    <property type="molecule type" value="Genomic_DNA"/>
</dbReference>
<dbReference type="PROSITE" id="PS51257">
    <property type="entry name" value="PROKAR_LIPOPROTEIN"/>
    <property type="match status" value="1"/>
</dbReference>
<dbReference type="RefSeq" id="WP_323325972.1">
    <property type="nucleotide sequence ID" value="NZ_JAYGIL010000003.1"/>
</dbReference>
<dbReference type="Proteomes" id="UP001303899">
    <property type="component" value="Unassembled WGS sequence"/>
</dbReference>
<evidence type="ECO:0000256" key="1">
    <source>
        <dbReference type="SAM" id="SignalP"/>
    </source>
</evidence>
<proteinExistence type="predicted"/>
<reference evidence="2 3" key="1">
    <citation type="submission" date="2023-12" db="EMBL/GenBank/DDBJ databases">
        <title>Novel species of the genus Arcicella isolated from rivers.</title>
        <authorList>
            <person name="Lu H."/>
        </authorList>
    </citation>
    <scope>NUCLEOTIDE SEQUENCE [LARGE SCALE GENOMIC DNA]</scope>
    <source>
        <strain evidence="2 3">DC2W</strain>
    </source>
</reference>
<evidence type="ECO:0008006" key="4">
    <source>
        <dbReference type="Google" id="ProtNLM"/>
    </source>
</evidence>
<feature type="signal peptide" evidence="1">
    <location>
        <begin position="1"/>
        <end position="23"/>
    </location>
</feature>
<name>A0ABU5S0D4_9BACT</name>
<protein>
    <recommendedName>
        <fullName evidence="4">DUF4595 domain-containing protein</fullName>
    </recommendedName>
</protein>
<keyword evidence="1" id="KW-0732">Signal</keyword>
<feature type="chain" id="PRO_5047259484" description="DUF4595 domain-containing protein" evidence="1">
    <location>
        <begin position="24"/>
        <end position="373"/>
    </location>
</feature>
<accession>A0ABU5S0D4</accession>